<sequence length="122" mass="13772">MRLPLVAALALPFLLAACEVTPRQQCEAPYRAELRTVDAELRETREILRRGFRLVPARWEHGVHYCVEPSGFVGLCTAEDGKPMFDKRPINRAGEQAKLNALEAERLRLSRAIAQCAVQFPE</sequence>
<dbReference type="RefSeq" id="WP_188527696.1">
    <property type="nucleotide sequence ID" value="NZ_BMGI01000003.1"/>
</dbReference>
<feature type="chain" id="PRO_5045865745" description="Lipoprotein" evidence="1">
    <location>
        <begin position="17"/>
        <end position="122"/>
    </location>
</feature>
<name>A0ABQ1QQY2_9RHOB</name>
<reference evidence="3" key="1">
    <citation type="journal article" date="2019" name="Int. J. Syst. Evol. Microbiol.">
        <title>The Global Catalogue of Microorganisms (GCM) 10K type strain sequencing project: providing services to taxonomists for standard genome sequencing and annotation.</title>
        <authorList>
            <consortium name="The Broad Institute Genomics Platform"/>
            <consortium name="The Broad Institute Genome Sequencing Center for Infectious Disease"/>
            <person name="Wu L."/>
            <person name="Ma J."/>
        </authorList>
    </citation>
    <scope>NUCLEOTIDE SEQUENCE [LARGE SCALE GENOMIC DNA]</scope>
    <source>
        <strain evidence="3">CGMCC 1.12922</strain>
    </source>
</reference>
<comment type="caution">
    <text evidence="2">The sequence shown here is derived from an EMBL/GenBank/DDBJ whole genome shotgun (WGS) entry which is preliminary data.</text>
</comment>
<dbReference type="Proteomes" id="UP000617355">
    <property type="component" value="Unassembled WGS sequence"/>
</dbReference>
<evidence type="ECO:0000313" key="2">
    <source>
        <dbReference type="EMBL" id="GGD37809.1"/>
    </source>
</evidence>
<protein>
    <recommendedName>
        <fullName evidence="4">Lipoprotein</fullName>
    </recommendedName>
</protein>
<dbReference type="EMBL" id="BMGI01000003">
    <property type="protein sequence ID" value="GGD37809.1"/>
    <property type="molecule type" value="Genomic_DNA"/>
</dbReference>
<evidence type="ECO:0000313" key="3">
    <source>
        <dbReference type="Proteomes" id="UP000617355"/>
    </source>
</evidence>
<feature type="signal peptide" evidence="1">
    <location>
        <begin position="1"/>
        <end position="16"/>
    </location>
</feature>
<evidence type="ECO:0000256" key="1">
    <source>
        <dbReference type="SAM" id="SignalP"/>
    </source>
</evidence>
<keyword evidence="1" id="KW-0732">Signal</keyword>
<organism evidence="2 3">
    <name type="scientific">Sinisalibacter lacisalsi</name>
    <dbReference type="NCBI Taxonomy" id="1526570"/>
    <lineage>
        <taxon>Bacteria</taxon>
        <taxon>Pseudomonadati</taxon>
        <taxon>Pseudomonadota</taxon>
        <taxon>Alphaproteobacteria</taxon>
        <taxon>Rhodobacterales</taxon>
        <taxon>Roseobacteraceae</taxon>
        <taxon>Sinisalibacter</taxon>
    </lineage>
</organism>
<accession>A0ABQ1QQY2</accession>
<keyword evidence="3" id="KW-1185">Reference proteome</keyword>
<dbReference type="PROSITE" id="PS51257">
    <property type="entry name" value="PROKAR_LIPOPROTEIN"/>
    <property type="match status" value="1"/>
</dbReference>
<gene>
    <name evidence="2" type="ORF">GCM10011358_21950</name>
</gene>
<evidence type="ECO:0008006" key="4">
    <source>
        <dbReference type="Google" id="ProtNLM"/>
    </source>
</evidence>
<proteinExistence type="predicted"/>